<sequence length="482" mass="53777">MSWLPFLSLQTASTTSSPSLTTKEQQMPGLNNSAIHEYDFNDIAEKFDDLQKELQKANARLSQQQADIQNLNEALASKTRDLASREKTLLKATKENERLSSDLKKERRQFSESQSRLKAQHASALAKEKGLCAQLQEEYKIQTESLNELEARYVNTKFDLEYLKCVAEPSAQALTLSGRHREILLPPQPFVVVLVDGDAYDWAPEIFAHAFDSKGAPIIARNIAEHQTPGSIAASRIRQQVLAYILETKGQIPVSSKIITRVFCNLNGYESHLNLPAKRMNRSPRTFALDFTQKMPLFDYFDAGRGKERVDDKIRENFNLYLSTPNCAAIFVAACLDNGFARMLEPYTGHEAAYEKIILVSPGHMALEMFKLDFKSVSWPSVFAPPDIRPEVLQRHRQEVSKRKAAATQVTKDEDSKPLVANQQAGQAVLRSLPPPLADWKGPVHNLIAAFTAGRGLSAAGKAEPSSEWIRDGPGELKAAVD</sequence>
<evidence type="ECO:0000256" key="1">
    <source>
        <dbReference type="SAM" id="MobiDB-lite"/>
    </source>
</evidence>
<comment type="caution">
    <text evidence="3">The sequence shown here is derived from an EMBL/GenBank/DDBJ whole genome shotgun (WGS) entry which is preliminary data.</text>
</comment>
<feature type="region of interest" description="Disordered" evidence="1">
    <location>
        <begin position="462"/>
        <end position="482"/>
    </location>
</feature>
<feature type="compositionally biased region" description="Basic and acidic residues" evidence="1">
    <location>
        <begin position="469"/>
        <end position="482"/>
    </location>
</feature>
<reference evidence="3 4" key="1">
    <citation type="submission" date="2017-03" db="EMBL/GenBank/DDBJ databases">
        <title>Genomes of endolithic fungi from Antarctica.</title>
        <authorList>
            <person name="Coleine C."/>
            <person name="Masonjones S."/>
            <person name="Stajich J.E."/>
        </authorList>
    </citation>
    <scope>NUCLEOTIDE SEQUENCE [LARGE SCALE GENOMIC DNA]</scope>
    <source>
        <strain evidence="3 4">CCFEE 6314</strain>
    </source>
</reference>
<dbReference type="Proteomes" id="UP000288859">
    <property type="component" value="Unassembled WGS sequence"/>
</dbReference>
<dbReference type="OrthoDB" id="2270193at2759"/>
<dbReference type="Pfam" id="PF25540">
    <property type="entry name" value="DUF7923"/>
    <property type="match status" value="1"/>
</dbReference>
<dbReference type="VEuPathDB" id="FungiDB:PV10_09227"/>
<proteinExistence type="predicted"/>
<evidence type="ECO:0000259" key="2">
    <source>
        <dbReference type="Pfam" id="PF25540"/>
    </source>
</evidence>
<accession>A0A438MQP7</accession>
<dbReference type="EMBL" id="NAJM01000073">
    <property type="protein sequence ID" value="RVX65959.1"/>
    <property type="molecule type" value="Genomic_DNA"/>
</dbReference>
<dbReference type="PANTHER" id="PTHR37543:SF1">
    <property type="entry name" value="CCCH ZINC FINGER DNA BINDING PROTEIN (AFU_ORTHOLOGUE AFUA_5G12760)"/>
    <property type="match status" value="1"/>
</dbReference>
<feature type="domain" description="DUF7923" evidence="2">
    <location>
        <begin position="188"/>
        <end position="383"/>
    </location>
</feature>
<organism evidence="3 4">
    <name type="scientific">Exophiala mesophila</name>
    <name type="common">Black yeast-like fungus</name>
    <dbReference type="NCBI Taxonomy" id="212818"/>
    <lineage>
        <taxon>Eukaryota</taxon>
        <taxon>Fungi</taxon>
        <taxon>Dikarya</taxon>
        <taxon>Ascomycota</taxon>
        <taxon>Pezizomycotina</taxon>
        <taxon>Eurotiomycetes</taxon>
        <taxon>Chaetothyriomycetidae</taxon>
        <taxon>Chaetothyriales</taxon>
        <taxon>Herpotrichiellaceae</taxon>
        <taxon>Exophiala</taxon>
    </lineage>
</organism>
<feature type="compositionally biased region" description="Basic and acidic residues" evidence="1">
    <location>
        <begin position="93"/>
        <end position="110"/>
    </location>
</feature>
<evidence type="ECO:0000313" key="3">
    <source>
        <dbReference type="EMBL" id="RVX65959.1"/>
    </source>
</evidence>
<dbReference type="AlphaFoldDB" id="A0A438MQP7"/>
<protein>
    <recommendedName>
        <fullName evidence="2">DUF7923 domain-containing protein</fullName>
    </recommendedName>
</protein>
<dbReference type="InterPro" id="IPR057683">
    <property type="entry name" value="DUF7923"/>
</dbReference>
<gene>
    <name evidence="3" type="ORF">B0A52_09844</name>
</gene>
<feature type="region of interest" description="Disordered" evidence="1">
    <location>
        <begin position="93"/>
        <end position="114"/>
    </location>
</feature>
<dbReference type="PANTHER" id="PTHR37543">
    <property type="entry name" value="CCCH ZINC FINGER DNA BINDING PROTEIN (AFU_ORTHOLOGUE AFUA_5G12760)"/>
    <property type="match status" value="1"/>
</dbReference>
<evidence type="ECO:0000313" key="4">
    <source>
        <dbReference type="Proteomes" id="UP000288859"/>
    </source>
</evidence>
<name>A0A438MQP7_EXOME</name>